<reference evidence="11" key="1">
    <citation type="submission" date="2022-11" db="UniProtKB">
        <authorList>
            <consortium name="WormBaseParasite"/>
        </authorList>
    </citation>
    <scope>IDENTIFICATION</scope>
</reference>
<dbReference type="WBParaSite" id="jg24979">
    <property type="protein sequence ID" value="jg24979"/>
    <property type="gene ID" value="jg24979"/>
</dbReference>
<feature type="region of interest" description="Disordered" evidence="8">
    <location>
        <begin position="1"/>
        <end position="42"/>
    </location>
</feature>
<dbReference type="Proteomes" id="UP000887574">
    <property type="component" value="Unplaced"/>
</dbReference>
<accession>A0A915E1T5</accession>
<evidence type="ECO:0000313" key="11">
    <source>
        <dbReference type="WBParaSite" id="jg24979"/>
    </source>
</evidence>
<keyword evidence="2 7" id="KW-0808">Transferase</keyword>
<keyword evidence="6 7" id="KW-0012">Acyltransferase</keyword>
<dbReference type="InterPro" id="IPR001594">
    <property type="entry name" value="Palmitoyltrfase_DHHC"/>
</dbReference>
<feature type="domain" description="Palmitoyltransferase DHHC" evidence="9">
    <location>
        <begin position="109"/>
        <end position="230"/>
    </location>
</feature>
<evidence type="ECO:0000313" key="10">
    <source>
        <dbReference type="Proteomes" id="UP000887574"/>
    </source>
</evidence>
<comment type="similarity">
    <text evidence="7">Belongs to the DHHC palmitoyltransferase family.</text>
</comment>
<keyword evidence="10" id="KW-1185">Reference proteome</keyword>
<keyword evidence="5 7" id="KW-0472">Membrane</keyword>
<evidence type="ECO:0000256" key="1">
    <source>
        <dbReference type="ARBA" id="ARBA00004141"/>
    </source>
</evidence>
<dbReference type="Pfam" id="PF01529">
    <property type="entry name" value="DHHC"/>
    <property type="match status" value="1"/>
</dbReference>
<keyword evidence="3 7" id="KW-0812">Transmembrane</keyword>
<evidence type="ECO:0000256" key="7">
    <source>
        <dbReference type="RuleBase" id="RU079119"/>
    </source>
</evidence>
<dbReference type="InterPro" id="IPR039859">
    <property type="entry name" value="PFA4/ZDH16/20/ERF2-like"/>
</dbReference>
<evidence type="ECO:0000256" key="3">
    <source>
        <dbReference type="ARBA" id="ARBA00022692"/>
    </source>
</evidence>
<feature type="transmembrane region" description="Helical" evidence="7">
    <location>
        <begin position="153"/>
        <end position="177"/>
    </location>
</feature>
<dbReference type="GO" id="GO:0016020">
    <property type="term" value="C:membrane"/>
    <property type="evidence" value="ECO:0007669"/>
    <property type="project" value="UniProtKB-SubCell"/>
</dbReference>
<evidence type="ECO:0000256" key="6">
    <source>
        <dbReference type="ARBA" id="ARBA00023315"/>
    </source>
</evidence>
<evidence type="ECO:0000256" key="5">
    <source>
        <dbReference type="ARBA" id="ARBA00023136"/>
    </source>
</evidence>
<evidence type="ECO:0000256" key="8">
    <source>
        <dbReference type="SAM" id="MobiDB-lite"/>
    </source>
</evidence>
<dbReference type="PROSITE" id="PS50216">
    <property type="entry name" value="DHHC"/>
    <property type="match status" value="1"/>
</dbReference>
<dbReference type="PANTHER" id="PTHR12246">
    <property type="entry name" value="PALMITOYLTRANSFERASE ZDHHC16"/>
    <property type="match status" value="1"/>
</dbReference>
<evidence type="ECO:0000259" key="9">
    <source>
        <dbReference type="Pfam" id="PF01529"/>
    </source>
</evidence>
<proteinExistence type="inferred from homology"/>
<comment type="catalytic activity">
    <reaction evidence="7">
        <text>L-cysteinyl-[protein] + hexadecanoyl-CoA = S-hexadecanoyl-L-cysteinyl-[protein] + CoA</text>
        <dbReference type="Rhea" id="RHEA:36683"/>
        <dbReference type="Rhea" id="RHEA-COMP:10131"/>
        <dbReference type="Rhea" id="RHEA-COMP:11032"/>
        <dbReference type="ChEBI" id="CHEBI:29950"/>
        <dbReference type="ChEBI" id="CHEBI:57287"/>
        <dbReference type="ChEBI" id="CHEBI:57379"/>
        <dbReference type="ChEBI" id="CHEBI:74151"/>
        <dbReference type="EC" id="2.3.1.225"/>
    </reaction>
</comment>
<comment type="domain">
    <text evidence="7">The DHHC domain is required for palmitoyltransferase activity.</text>
</comment>
<sequence>MQQPPPQQQHQQMMQQQAREMYGAGGMQQQQPDHHGQPSSANACAENPMLVTLLKLVTCTVGFGFDIPQEVKDSLRDVPDLASYNKIIKNFVNENKIPASNRNFDGGIRYCIRCAIVKPDRTHHCSTCDKCVLKFDHHCPWVNTCINFTNYKFFVLFNCYGFLLCIFVFFSLLPYFIRWFRSMNPLRDYDVEFVSVLVLFVVSGLFSISLGCLAFYHLYLISKNKTTNETFGPPRFSYGVDKNIYNLGCKRNFREVFGSNSLLWFIPVFTSTGDGMLFPTNNGCHICYSSGKVVDDRVCCSSSTDEEDDKSELLVGVEIV</sequence>
<evidence type="ECO:0000256" key="4">
    <source>
        <dbReference type="ARBA" id="ARBA00022989"/>
    </source>
</evidence>
<feature type="compositionally biased region" description="Low complexity" evidence="8">
    <location>
        <begin position="8"/>
        <end position="17"/>
    </location>
</feature>
<comment type="subcellular location">
    <subcellularLocation>
        <location evidence="1">Membrane</location>
        <topology evidence="1">Multi-pass membrane protein</topology>
    </subcellularLocation>
</comment>
<keyword evidence="4 7" id="KW-1133">Transmembrane helix</keyword>
<name>A0A915E1T5_9BILA</name>
<dbReference type="EC" id="2.3.1.225" evidence="7"/>
<dbReference type="GO" id="GO:0019706">
    <property type="term" value="F:protein-cysteine S-palmitoyltransferase activity"/>
    <property type="evidence" value="ECO:0007669"/>
    <property type="project" value="UniProtKB-EC"/>
</dbReference>
<evidence type="ECO:0000256" key="2">
    <source>
        <dbReference type="ARBA" id="ARBA00022679"/>
    </source>
</evidence>
<protein>
    <recommendedName>
        <fullName evidence="7">Palmitoyltransferase</fullName>
        <ecNumber evidence="7">2.3.1.225</ecNumber>
    </recommendedName>
</protein>
<feature type="transmembrane region" description="Helical" evidence="7">
    <location>
        <begin position="197"/>
        <end position="219"/>
    </location>
</feature>
<organism evidence="10 11">
    <name type="scientific">Ditylenchus dipsaci</name>
    <dbReference type="NCBI Taxonomy" id="166011"/>
    <lineage>
        <taxon>Eukaryota</taxon>
        <taxon>Metazoa</taxon>
        <taxon>Ecdysozoa</taxon>
        <taxon>Nematoda</taxon>
        <taxon>Chromadorea</taxon>
        <taxon>Rhabditida</taxon>
        <taxon>Tylenchina</taxon>
        <taxon>Tylenchomorpha</taxon>
        <taxon>Sphaerularioidea</taxon>
        <taxon>Anguinidae</taxon>
        <taxon>Anguininae</taxon>
        <taxon>Ditylenchus</taxon>
    </lineage>
</organism>
<feature type="compositionally biased region" description="Polar residues" evidence="8">
    <location>
        <begin position="27"/>
        <end position="42"/>
    </location>
</feature>
<dbReference type="AlphaFoldDB" id="A0A915E1T5"/>